<dbReference type="Proteomes" id="UP000054549">
    <property type="component" value="Unassembled WGS sequence"/>
</dbReference>
<dbReference type="AlphaFoldDB" id="A0A0C2T031"/>
<protein>
    <submittedName>
        <fullName evidence="1">Uncharacterized protein</fullName>
    </submittedName>
</protein>
<evidence type="ECO:0000313" key="1">
    <source>
        <dbReference type="EMBL" id="KIL69145.1"/>
    </source>
</evidence>
<evidence type="ECO:0000313" key="2">
    <source>
        <dbReference type="Proteomes" id="UP000054549"/>
    </source>
</evidence>
<dbReference type="HOGENOM" id="CLU_1224482_0_0_1"/>
<organism evidence="1 2">
    <name type="scientific">Amanita muscaria (strain Koide BX008)</name>
    <dbReference type="NCBI Taxonomy" id="946122"/>
    <lineage>
        <taxon>Eukaryota</taxon>
        <taxon>Fungi</taxon>
        <taxon>Dikarya</taxon>
        <taxon>Basidiomycota</taxon>
        <taxon>Agaricomycotina</taxon>
        <taxon>Agaricomycetes</taxon>
        <taxon>Agaricomycetidae</taxon>
        <taxon>Agaricales</taxon>
        <taxon>Pluteineae</taxon>
        <taxon>Amanitaceae</taxon>
        <taxon>Amanita</taxon>
    </lineage>
</organism>
<sequence>MGAKRAKWPAYISFGAAPITRLFGLALRSLSKSTTRDWFGVWENDALNFVLQADRFFVVRRCSHFAYTKERAYPRTDLEHFVRWDAFETEINQAIATRTFAMDIPSDAEYDIGSLPKKRPREEAVRQEAKVQLHDLVVEMLYILGIEGRFSLSDSGNNQIVGEPDFSWLQTPTMHPKVVVEYKTKWAAPLEDLPAYFQRKAHKIVRERQSIDAVFQPYGYMTLNEN</sequence>
<dbReference type="InParanoid" id="A0A0C2T031"/>
<name>A0A0C2T031_AMAMK</name>
<reference evidence="1 2" key="1">
    <citation type="submission" date="2014-04" db="EMBL/GenBank/DDBJ databases">
        <title>Evolutionary Origins and Diversification of the Mycorrhizal Mutualists.</title>
        <authorList>
            <consortium name="DOE Joint Genome Institute"/>
            <consortium name="Mycorrhizal Genomics Consortium"/>
            <person name="Kohler A."/>
            <person name="Kuo A."/>
            <person name="Nagy L.G."/>
            <person name="Floudas D."/>
            <person name="Copeland A."/>
            <person name="Barry K.W."/>
            <person name="Cichocki N."/>
            <person name="Veneault-Fourrey C."/>
            <person name="LaButti K."/>
            <person name="Lindquist E.A."/>
            <person name="Lipzen A."/>
            <person name="Lundell T."/>
            <person name="Morin E."/>
            <person name="Murat C."/>
            <person name="Riley R."/>
            <person name="Ohm R."/>
            <person name="Sun H."/>
            <person name="Tunlid A."/>
            <person name="Henrissat B."/>
            <person name="Grigoriev I.V."/>
            <person name="Hibbett D.S."/>
            <person name="Martin F."/>
        </authorList>
    </citation>
    <scope>NUCLEOTIDE SEQUENCE [LARGE SCALE GENOMIC DNA]</scope>
    <source>
        <strain evidence="1 2">Koide BX008</strain>
    </source>
</reference>
<proteinExistence type="predicted"/>
<dbReference type="OrthoDB" id="2145593at2759"/>
<dbReference type="STRING" id="946122.A0A0C2T031"/>
<accession>A0A0C2T031</accession>
<gene>
    <name evidence="1" type="ORF">M378DRAFT_7858</name>
</gene>
<dbReference type="EMBL" id="KN818226">
    <property type="protein sequence ID" value="KIL69145.1"/>
    <property type="molecule type" value="Genomic_DNA"/>
</dbReference>
<keyword evidence="2" id="KW-1185">Reference proteome</keyword>